<organism evidence="1 2">
    <name type="scientific">Lentibacillus halodurans</name>
    <dbReference type="NCBI Taxonomy" id="237679"/>
    <lineage>
        <taxon>Bacteria</taxon>
        <taxon>Bacillati</taxon>
        <taxon>Bacillota</taxon>
        <taxon>Bacilli</taxon>
        <taxon>Bacillales</taxon>
        <taxon>Bacillaceae</taxon>
        <taxon>Lentibacillus</taxon>
    </lineage>
</organism>
<dbReference type="NCBIfam" id="TIGR02530">
    <property type="entry name" value="flg_new"/>
    <property type="match status" value="1"/>
</dbReference>
<keyword evidence="1" id="KW-0282">Flagellum</keyword>
<dbReference type="EMBL" id="FOJW01000001">
    <property type="protein sequence ID" value="SFA77555.1"/>
    <property type="molecule type" value="Genomic_DNA"/>
</dbReference>
<reference evidence="1 2" key="1">
    <citation type="submission" date="2016-10" db="EMBL/GenBank/DDBJ databases">
        <authorList>
            <person name="de Groot N.N."/>
        </authorList>
    </citation>
    <scope>NUCLEOTIDE SEQUENCE [LARGE SCALE GENOMIC DNA]</scope>
    <source>
        <strain evidence="1 2">CGMCC 1.3702</strain>
    </source>
</reference>
<keyword evidence="1" id="KW-0966">Cell projection</keyword>
<evidence type="ECO:0000313" key="1">
    <source>
        <dbReference type="EMBL" id="SFA77555.1"/>
    </source>
</evidence>
<dbReference type="Pfam" id="PF12611">
    <property type="entry name" value="Flagellar_put"/>
    <property type="match status" value="1"/>
</dbReference>
<dbReference type="AlphaFoldDB" id="A0A1I0VMC3"/>
<gene>
    <name evidence="1" type="ORF">SAMN04488072_101525</name>
</gene>
<evidence type="ECO:0000313" key="2">
    <source>
        <dbReference type="Proteomes" id="UP000198642"/>
    </source>
</evidence>
<sequence>MDHRIHQLQQHHAMPLSTVKMPANHSQSETSFKDVLTEVQDIKISKHAEQRLNERDITINETQWQTISAKMGEAKQKGVTDSLVLTDEAALLVSAKNNTVITAMNKKEAVSKIFTNINGTILIDE</sequence>
<dbReference type="Proteomes" id="UP000198642">
    <property type="component" value="Unassembled WGS sequence"/>
</dbReference>
<keyword evidence="1" id="KW-0969">Cilium</keyword>
<dbReference type="OrthoDB" id="165650at2"/>
<dbReference type="InterPro" id="IPR013367">
    <property type="entry name" value="Flagellar_put"/>
</dbReference>
<keyword evidence="2" id="KW-1185">Reference proteome</keyword>
<protein>
    <submittedName>
        <fullName evidence="1">Flagellar operon protein</fullName>
    </submittedName>
</protein>
<dbReference type="RefSeq" id="WP_090233087.1">
    <property type="nucleotide sequence ID" value="NZ_FOJW01000001.1"/>
</dbReference>
<accession>A0A1I0VMC3</accession>
<name>A0A1I0VMC3_9BACI</name>
<proteinExistence type="predicted"/>
<dbReference type="STRING" id="237679.SAMN04488072_101525"/>